<name>K0KFW8_WICCF</name>
<dbReference type="GO" id="GO:0030134">
    <property type="term" value="C:COPII-coated ER to Golgi transport vesicle"/>
    <property type="evidence" value="ECO:0007669"/>
    <property type="project" value="TreeGrafter"/>
</dbReference>
<evidence type="ECO:0000256" key="2">
    <source>
        <dbReference type="ARBA" id="ARBA00022692"/>
    </source>
</evidence>
<dbReference type="FunCoup" id="K0KFW8">
    <property type="interactions" value="174"/>
</dbReference>
<dbReference type="Pfam" id="PF03388">
    <property type="entry name" value="Lectin_leg-like"/>
    <property type="match status" value="1"/>
</dbReference>
<keyword evidence="4 7" id="KW-1133">Transmembrane helix</keyword>
<comment type="subcellular location">
    <subcellularLocation>
        <location evidence="1">Membrane</location>
        <topology evidence="1">Single-pass type I membrane protein</topology>
    </subcellularLocation>
</comment>
<dbReference type="InParanoid" id="K0KFW8"/>
<feature type="signal peptide" evidence="8">
    <location>
        <begin position="1"/>
        <end position="20"/>
    </location>
</feature>
<evidence type="ECO:0000256" key="3">
    <source>
        <dbReference type="ARBA" id="ARBA00022729"/>
    </source>
</evidence>
<dbReference type="AlphaFoldDB" id="K0KFW8"/>
<feature type="chain" id="PRO_5003834278" evidence="8">
    <location>
        <begin position="21"/>
        <end position="462"/>
    </location>
</feature>
<gene>
    <name evidence="10" type="ORF">BN7_1345</name>
</gene>
<feature type="coiled-coil region" evidence="6">
    <location>
        <begin position="300"/>
        <end position="409"/>
    </location>
</feature>
<feature type="transmembrane region" description="Helical" evidence="7">
    <location>
        <begin position="434"/>
        <end position="453"/>
    </location>
</feature>
<dbReference type="GO" id="GO:0005793">
    <property type="term" value="C:endoplasmic reticulum-Golgi intermediate compartment"/>
    <property type="evidence" value="ECO:0007669"/>
    <property type="project" value="TreeGrafter"/>
</dbReference>
<dbReference type="PANTHER" id="PTHR12223">
    <property type="entry name" value="VESICULAR MANNOSE-BINDING LECTIN"/>
    <property type="match status" value="1"/>
</dbReference>
<comment type="caution">
    <text evidence="10">The sequence shown here is derived from an EMBL/GenBank/DDBJ whole genome shotgun (WGS) entry which is preliminary data.</text>
</comment>
<keyword evidence="3 8" id="KW-0732">Signal</keyword>
<dbReference type="Proteomes" id="UP000009328">
    <property type="component" value="Unassembled WGS sequence"/>
</dbReference>
<protein>
    <submittedName>
        <fullName evidence="10">Secreted protein</fullName>
    </submittedName>
</protein>
<dbReference type="EMBL" id="CAIF01000029">
    <property type="protein sequence ID" value="CCH41806.1"/>
    <property type="molecule type" value="Genomic_DNA"/>
</dbReference>
<dbReference type="GO" id="GO:0006888">
    <property type="term" value="P:endoplasmic reticulum to Golgi vesicle-mediated transport"/>
    <property type="evidence" value="ECO:0007669"/>
    <property type="project" value="TreeGrafter"/>
</dbReference>
<dbReference type="STRING" id="1206466.K0KFW8"/>
<dbReference type="PANTHER" id="PTHR12223:SF28">
    <property type="entry name" value="LECTIN, MANNOSE BINDING 1 LIKE"/>
    <property type="match status" value="1"/>
</dbReference>
<evidence type="ECO:0000259" key="9">
    <source>
        <dbReference type="PROSITE" id="PS51328"/>
    </source>
</evidence>
<dbReference type="eggNOG" id="ENOG502QR1C">
    <property type="taxonomic scope" value="Eukaryota"/>
</dbReference>
<evidence type="ECO:0000256" key="4">
    <source>
        <dbReference type="ARBA" id="ARBA00022989"/>
    </source>
</evidence>
<keyword evidence="5 7" id="KW-0472">Membrane</keyword>
<feature type="domain" description="L-type lectin-like" evidence="9">
    <location>
        <begin position="25"/>
        <end position="237"/>
    </location>
</feature>
<dbReference type="GO" id="GO:0005537">
    <property type="term" value="F:D-mannose binding"/>
    <property type="evidence" value="ECO:0007669"/>
    <property type="project" value="TreeGrafter"/>
</dbReference>
<evidence type="ECO:0000256" key="1">
    <source>
        <dbReference type="ARBA" id="ARBA00004479"/>
    </source>
</evidence>
<evidence type="ECO:0000256" key="6">
    <source>
        <dbReference type="SAM" id="Coils"/>
    </source>
</evidence>
<evidence type="ECO:0000256" key="5">
    <source>
        <dbReference type="ARBA" id="ARBA00023136"/>
    </source>
</evidence>
<evidence type="ECO:0000256" key="7">
    <source>
        <dbReference type="SAM" id="Phobius"/>
    </source>
</evidence>
<evidence type="ECO:0000313" key="10">
    <source>
        <dbReference type="EMBL" id="CCH41806.1"/>
    </source>
</evidence>
<dbReference type="HOGENOM" id="CLU_592122_0_0_1"/>
<dbReference type="InterPro" id="IPR051136">
    <property type="entry name" value="Intracellular_Lectin-GPT"/>
</dbReference>
<evidence type="ECO:0000313" key="11">
    <source>
        <dbReference type="Proteomes" id="UP000009328"/>
    </source>
</evidence>
<keyword evidence="6" id="KW-0175">Coiled coil</keyword>
<sequence>MKLDWKYITASILLSTSVWAHTEADEKLVDEDLSLPDLAQIESLSTHNWKITGDPKFENGRFILTPNQNSKASLSNDLQVSYDTWTFETIIRSVGSFGKTGSGISIRYVRDHDEKDTSFFGGSGKFDGLNVIIDSNGPTGSTIRGFLNDGSDDLSGKGESLYDQSFGSCLASYQNSQVPFTLRIIYYNNILIVQIDNKICFKTKKINLPKNYKFAISAITNNDHEQFELLRMKTYGGVLSEVLDNENIPATQPKVVTKYVQLDDSGEKVAETTKETLQQEPIHEKFDINDKSLSHLLTNIDKIQLSNKELLENFQNIDNKLTGLSINTKSGKNADLSYLEEYTNKIKNLNEKINNLESKISNFETKIETLERLIRTEINSLTNSITKTNNENINQLRENEQSIHELNKNIQFLVYSEKEKQENPISELVSSLKILIIPILILIIVLIAFTYRLRHDIKTKLL</sequence>
<dbReference type="Gene3D" id="2.60.120.200">
    <property type="match status" value="1"/>
</dbReference>
<reference evidence="10 11" key="1">
    <citation type="journal article" date="2012" name="Eukaryot. Cell">
        <title>Draft genome sequence of Wickerhamomyces ciferrii NRRL Y-1031 F-60-10.</title>
        <authorList>
            <person name="Schneider J."/>
            <person name="Andrea H."/>
            <person name="Blom J."/>
            <person name="Jaenicke S."/>
            <person name="Ruckert C."/>
            <person name="Schorsch C."/>
            <person name="Szczepanowski R."/>
            <person name="Farwick M."/>
            <person name="Goesmann A."/>
            <person name="Puhler A."/>
            <person name="Schaffer S."/>
            <person name="Tauch A."/>
            <person name="Kohler T."/>
            <person name="Brinkrolf K."/>
        </authorList>
    </citation>
    <scope>NUCLEOTIDE SEQUENCE [LARGE SCALE GENOMIC DNA]</scope>
    <source>
        <strain evidence="11">ATCC 14091 / BCRC 22168 / CBS 111 / JCM 3599 / NBRC 0793 / NRRL Y-1031 F-60-10</strain>
    </source>
</reference>
<dbReference type="SUPFAM" id="SSF49899">
    <property type="entry name" value="Concanavalin A-like lectins/glucanases"/>
    <property type="match status" value="1"/>
</dbReference>
<organism evidence="10 11">
    <name type="scientific">Wickerhamomyces ciferrii (strain ATCC 14091 / BCRC 22168 / CBS 111 / JCM 3599 / NBRC 0793 / NRRL Y-1031 F-60-10)</name>
    <name type="common">Yeast</name>
    <name type="synonym">Pichia ciferrii</name>
    <dbReference type="NCBI Taxonomy" id="1206466"/>
    <lineage>
        <taxon>Eukaryota</taxon>
        <taxon>Fungi</taxon>
        <taxon>Dikarya</taxon>
        <taxon>Ascomycota</taxon>
        <taxon>Saccharomycotina</taxon>
        <taxon>Saccharomycetes</taxon>
        <taxon>Phaffomycetales</taxon>
        <taxon>Wickerhamomycetaceae</taxon>
        <taxon>Wickerhamomyces</taxon>
    </lineage>
</organism>
<dbReference type="GO" id="GO:0005789">
    <property type="term" value="C:endoplasmic reticulum membrane"/>
    <property type="evidence" value="ECO:0007669"/>
    <property type="project" value="TreeGrafter"/>
</dbReference>
<evidence type="ECO:0000256" key="8">
    <source>
        <dbReference type="SAM" id="SignalP"/>
    </source>
</evidence>
<accession>K0KFW8</accession>
<dbReference type="PROSITE" id="PS51328">
    <property type="entry name" value="L_LECTIN_LIKE"/>
    <property type="match status" value="1"/>
</dbReference>
<dbReference type="InterPro" id="IPR013320">
    <property type="entry name" value="ConA-like_dom_sf"/>
</dbReference>
<dbReference type="GO" id="GO:0000139">
    <property type="term" value="C:Golgi membrane"/>
    <property type="evidence" value="ECO:0007669"/>
    <property type="project" value="TreeGrafter"/>
</dbReference>
<keyword evidence="2 7" id="KW-0812">Transmembrane</keyword>
<dbReference type="InterPro" id="IPR005052">
    <property type="entry name" value="Lectin_leg"/>
</dbReference>
<keyword evidence="11" id="KW-1185">Reference proteome</keyword>
<proteinExistence type="predicted"/>